<keyword evidence="4" id="KW-1185">Reference proteome</keyword>
<evidence type="ECO:0000256" key="2">
    <source>
        <dbReference type="SAM" id="Phobius"/>
    </source>
</evidence>
<feature type="transmembrane region" description="Helical" evidence="2">
    <location>
        <begin position="262"/>
        <end position="281"/>
    </location>
</feature>
<dbReference type="EMBL" id="RJJD01000015">
    <property type="protein sequence ID" value="RNI23495.1"/>
    <property type="molecule type" value="Genomic_DNA"/>
</dbReference>
<evidence type="ECO:0000256" key="1">
    <source>
        <dbReference type="SAM" id="Coils"/>
    </source>
</evidence>
<reference evidence="3 4" key="1">
    <citation type="submission" date="2018-11" db="EMBL/GenBank/DDBJ databases">
        <title>Rufibacter latericius sp. nov., isolated from water in Baiyang Lake.</title>
        <authorList>
            <person name="Yang Y."/>
        </authorList>
    </citation>
    <scope>NUCLEOTIDE SEQUENCE [LARGE SCALE GENOMIC DNA]</scope>
    <source>
        <strain evidence="3 4">R-22-1c-1</strain>
    </source>
</reference>
<name>A0A3M9ME74_9BACT</name>
<dbReference type="InterPro" id="IPR025519">
    <property type="entry name" value="DUF4407"/>
</dbReference>
<organism evidence="3 4">
    <name type="scientific">Rufibacter latericius</name>
    <dbReference type="NCBI Taxonomy" id="2487040"/>
    <lineage>
        <taxon>Bacteria</taxon>
        <taxon>Pseudomonadati</taxon>
        <taxon>Bacteroidota</taxon>
        <taxon>Cytophagia</taxon>
        <taxon>Cytophagales</taxon>
        <taxon>Hymenobacteraceae</taxon>
        <taxon>Rufibacter</taxon>
    </lineage>
</organism>
<evidence type="ECO:0000313" key="3">
    <source>
        <dbReference type="EMBL" id="RNI23495.1"/>
    </source>
</evidence>
<comment type="caution">
    <text evidence="3">The sequence shown here is derived from an EMBL/GenBank/DDBJ whole genome shotgun (WGS) entry which is preliminary data.</text>
</comment>
<dbReference type="Proteomes" id="UP000272117">
    <property type="component" value="Unassembled WGS sequence"/>
</dbReference>
<keyword evidence="2" id="KW-0472">Membrane</keyword>
<keyword evidence="2" id="KW-0812">Transmembrane</keyword>
<sequence length="380" mass="43490">MRNFFWWCAGADDHILAQCPKSEHIKFGSIGATVLFTGILAALSGGYALYTVFDSVAAAAAFGLLWGAVIFNLDRFIVSTIRKEGNFRKEFLQILPRLVLALVLAIVISKPLELRIFQKEIDSVLEEKKAQLALEHQKLVNQQFTESDSVRKDIDRIKAEIATKSAQRDTLYTQMSAESDGTGGTKKIGRGPIFQEKKAQYDKIDAELKQLQEQTTLLIAERQKRIDTLTAQRDKAINQGKARFEQYGGIMARMEALEKLPWLPSFFIMLLFICLETAPIFTKLISKRGPYDDLLRDVESTTELDSMEKLEHRRREYDTRKVIDEAGKESRMEHYSYNRRETVKVDSDTDLELARTNAHARLKTGKEKIRRETDSYMESF</sequence>
<dbReference type="Pfam" id="PF14362">
    <property type="entry name" value="DUF4407"/>
    <property type="match status" value="1"/>
</dbReference>
<feature type="coiled-coil region" evidence="1">
    <location>
        <begin position="194"/>
        <end position="239"/>
    </location>
</feature>
<keyword evidence="1" id="KW-0175">Coiled coil</keyword>
<gene>
    <name evidence="3" type="ORF">EFB08_18340</name>
</gene>
<protein>
    <submittedName>
        <fullName evidence="3">DUF4407 domain-containing protein</fullName>
    </submittedName>
</protein>
<dbReference type="OrthoDB" id="594406at2"/>
<feature type="transmembrane region" description="Helical" evidence="2">
    <location>
        <begin position="30"/>
        <end position="50"/>
    </location>
</feature>
<dbReference type="AlphaFoldDB" id="A0A3M9ME74"/>
<feature type="transmembrane region" description="Helical" evidence="2">
    <location>
        <begin position="94"/>
        <end position="112"/>
    </location>
</feature>
<accession>A0A3M9ME74</accession>
<keyword evidence="2" id="KW-1133">Transmembrane helix</keyword>
<evidence type="ECO:0000313" key="4">
    <source>
        <dbReference type="Proteomes" id="UP000272117"/>
    </source>
</evidence>
<proteinExistence type="predicted"/>
<feature type="transmembrane region" description="Helical" evidence="2">
    <location>
        <begin position="56"/>
        <end position="73"/>
    </location>
</feature>
<dbReference type="RefSeq" id="WP_123128414.1">
    <property type="nucleotide sequence ID" value="NZ_RJJD01000015.1"/>
</dbReference>